<feature type="transmembrane region" description="Helical" evidence="2">
    <location>
        <begin position="296"/>
        <end position="316"/>
    </location>
</feature>
<evidence type="ECO:0000313" key="3">
    <source>
        <dbReference type="EMBL" id="KAF5368849.1"/>
    </source>
</evidence>
<reference evidence="3 4" key="1">
    <citation type="journal article" date="2020" name="ISME J.">
        <title>Uncovering the hidden diversity of litter-decomposition mechanisms in mushroom-forming fungi.</title>
        <authorList>
            <person name="Floudas D."/>
            <person name="Bentzer J."/>
            <person name="Ahren D."/>
            <person name="Johansson T."/>
            <person name="Persson P."/>
            <person name="Tunlid A."/>
        </authorList>
    </citation>
    <scope>NUCLEOTIDE SEQUENCE [LARGE SCALE GENOMIC DNA]</scope>
    <source>
        <strain evidence="3 4">CBS 291.85</strain>
    </source>
</reference>
<evidence type="ECO:0000256" key="2">
    <source>
        <dbReference type="SAM" id="Phobius"/>
    </source>
</evidence>
<dbReference type="OrthoDB" id="10641062at2759"/>
<keyword evidence="4" id="KW-1185">Reference proteome</keyword>
<evidence type="ECO:0000313" key="4">
    <source>
        <dbReference type="Proteomes" id="UP000559256"/>
    </source>
</evidence>
<gene>
    <name evidence="3" type="ORF">D9758_002856</name>
</gene>
<keyword evidence="2" id="KW-0472">Membrane</keyword>
<feature type="transmembrane region" description="Helical" evidence="2">
    <location>
        <begin position="242"/>
        <end position="262"/>
    </location>
</feature>
<accession>A0A8H5GPX4</accession>
<comment type="caution">
    <text evidence="3">The sequence shown here is derived from an EMBL/GenBank/DDBJ whole genome shotgun (WGS) entry which is preliminary data.</text>
</comment>
<feature type="transmembrane region" description="Helical" evidence="2">
    <location>
        <begin position="201"/>
        <end position="222"/>
    </location>
</feature>
<keyword evidence="2" id="KW-1133">Transmembrane helix</keyword>
<keyword evidence="2" id="KW-0812">Transmembrane</keyword>
<sequence length="431" mass="48936">MSRKRTSTSMRCQWTTTTKGKNPTKSDQTQVPRSSPTMTQKRNTTMTTLKTTLTTAKETTWTTLEAVVTRVEEEETMINHIYIVFFQCLGRRRPVTTTMLEGWGTFVLLVILSFLQFVLLFIASIKDPLFHLHMVPLPVLNLVILEVAIVTLIFETLTILQCLGFLYAIIFHALYRFQSNLPSSIQALGFHTLTPPTLRDICILFTVIHTSSAFTFALATASRPFHANLFGGARQILRITTPFVPLIFLFVVGPYLVWKFLFHARSSIFIRPSDPSSLPTSSSPNSSSQRTRQLPIPLLIATSFLLIYLYLTFILICPDPWRSLLSFVYNNVHTDTGIHLETPFTTKTIKTILTALAGSISACLSLGMFLLLCGIGIQKTRWWCHRCRWSTPIARQRRQRERQYQRLEVVELENLGWGSPLAPQIAFEGLA</sequence>
<feature type="transmembrane region" description="Helical" evidence="2">
    <location>
        <begin position="352"/>
        <end position="377"/>
    </location>
</feature>
<evidence type="ECO:0000256" key="1">
    <source>
        <dbReference type="SAM" id="MobiDB-lite"/>
    </source>
</evidence>
<feature type="region of interest" description="Disordered" evidence="1">
    <location>
        <begin position="1"/>
        <end position="42"/>
    </location>
</feature>
<protein>
    <submittedName>
        <fullName evidence="3">Uncharacterized protein</fullName>
    </submittedName>
</protein>
<feature type="compositionally biased region" description="Polar residues" evidence="1">
    <location>
        <begin position="7"/>
        <end position="36"/>
    </location>
</feature>
<name>A0A8H5GPX4_9AGAR</name>
<organism evidence="3 4">
    <name type="scientific">Tetrapyrgos nigripes</name>
    <dbReference type="NCBI Taxonomy" id="182062"/>
    <lineage>
        <taxon>Eukaryota</taxon>
        <taxon>Fungi</taxon>
        <taxon>Dikarya</taxon>
        <taxon>Basidiomycota</taxon>
        <taxon>Agaricomycotina</taxon>
        <taxon>Agaricomycetes</taxon>
        <taxon>Agaricomycetidae</taxon>
        <taxon>Agaricales</taxon>
        <taxon>Marasmiineae</taxon>
        <taxon>Marasmiaceae</taxon>
        <taxon>Tetrapyrgos</taxon>
    </lineage>
</organism>
<dbReference type="Proteomes" id="UP000559256">
    <property type="component" value="Unassembled WGS sequence"/>
</dbReference>
<feature type="transmembrane region" description="Helical" evidence="2">
    <location>
        <begin position="142"/>
        <end position="175"/>
    </location>
</feature>
<proteinExistence type="predicted"/>
<feature type="transmembrane region" description="Helical" evidence="2">
    <location>
        <begin position="100"/>
        <end position="122"/>
    </location>
</feature>
<dbReference type="EMBL" id="JAACJM010000014">
    <property type="protein sequence ID" value="KAF5368849.1"/>
    <property type="molecule type" value="Genomic_DNA"/>
</dbReference>
<dbReference type="AlphaFoldDB" id="A0A8H5GPX4"/>